<evidence type="ECO:0000313" key="3">
    <source>
        <dbReference type="Proteomes" id="UP000008021"/>
    </source>
</evidence>
<dbReference type="HOGENOM" id="CLU_2214167_0_0_1"/>
<protein>
    <submittedName>
        <fullName evidence="2">Uncharacterized protein</fullName>
    </submittedName>
</protein>
<accession>A0A0E0EA53</accession>
<reference evidence="2" key="2">
    <citation type="submission" date="2018-05" db="EMBL/GenBank/DDBJ databases">
        <title>OmerRS3 (Oryza meridionalis Reference Sequence Version 3).</title>
        <authorList>
            <person name="Zhang J."/>
            <person name="Kudrna D."/>
            <person name="Lee S."/>
            <person name="Talag J."/>
            <person name="Welchert J."/>
            <person name="Wing R.A."/>
        </authorList>
    </citation>
    <scope>NUCLEOTIDE SEQUENCE [LARGE SCALE GENOMIC DNA]</scope>
    <source>
        <strain evidence="2">cv. OR44</strain>
    </source>
</reference>
<dbReference type="EnsemblPlants" id="OMERI07G08700.1">
    <property type="protein sequence ID" value="OMERI07G08700.1"/>
    <property type="gene ID" value="OMERI07G08700"/>
</dbReference>
<evidence type="ECO:0000313" key="2">
    <source>
        <dbReference type="EnsemblPlants" id="OMERI07G08700.1"/>
    </source>
</evidence>
<dbReference type="Gramene" id="OMERI07G08700.1">
    <property type="protein sequence ID" value="OMERI07G08700.1"/>
    <property type="gene ID" value="OMERI07G08700"/>
</dbReference>
<proteinExistence type="predicted"/>
<dbReference type="AlphaFoldDB" id="A0A0E0EA53"/>
<dbReference type="Proteomes" id="UP000008021">
    <property type="component" value="Chromosome 7"/>
</dbReference>
<sequence>MVAETHWVADQANPVVSTEKLSKLKQNKALVSGAAATRQGHARGKRRGSRQKASSSSSKILCISILPDSYMGFLSKLRPLPQFKHFLSLLQFKHFPRVANQLIDLLI</sequence>
<name>A0A0E0EA53_9ORYZ</name>
<organism evidence="2">
    <name type="scientific">Oryza meridionalis</name>
    <dbReference type="NCBI Taxonomy" id="40149"/>
    <lineage>
        <taxon>Eukaryota</taxon>
        <taxon>Viridiplantae</taxon>
        <taxon>Streptophyta</taxon>
        <taxon>Embryophyta</taxon>
        <taxon>Tracheophyta</taxon>
        <taxon>Spermatophyta</taxon>
        <taxon>Magnoliopsida</taxon>
        <taxon>Liliopsida</taxon>
        <taxon>Poales</taxon>
        <taxon>Poaceae</taxon>
        <taxon>BOP clade</taxon>
        <taxon>Oryzoideae</taxon>
        <taxon>Oryzeae</taxon>
        <taxon>Oryzinae</taxon>
        <taxon>Oryza</taxon>
    </lineage>
</organism>
<feature type="region of interest" description="Disordered" evidence="1">
    <location>
        <begin position="32"/>
        <end position="58"/>
    </location>
</feature>
<reference evidence="2" key="1">
    <citation type="submission" date="2015-04" db="UniProtKB">
        <authorList>
            <consortium name="EnsemblPlants"/>
        </authorList>
    </citation>
    <scope>IDENTIFICATION</scope>
</reference>
<keyword evidence="3" id="KW-1185">Reference proteome</keyword>
<evidence type="ECO:0000256" key="1">
    <source>
        <dbReference type="SAM" id="MobiDB-lite"/>
    </source>
</evidence>
<feature type="compositionally biased region" description="Basic residues" evidence="1">
    <location>
        <begin position="40"/>
        <end position="50"/>
    </location>
</feature>
<dbReference type="STRING" id="40149.A0A0E0EA53"/>